<evidence type="ECO:0000259" key="9">
    <source>
        <dbReference type="PROSITE" id="PS50174"/>
    </source>
</evidence>
<comment type="similarity">
    <text evidence="5">Belongs to the PINX1 family.</text>
</comment>
<feature type="region of interest" description="Disordered" evidence="8">
    <location>
        <begin position="148"/>
        <end position="337"/>
    </location>
</feature>
<evidence type="ECO:0000256" key="2">
    <source>
        <dbReference type="ARBA" id="ARBA00022517"/>
    </source>
</evidence>
<feature type="compositionally biased region" description="Basic and acidic residues" evidence="8">
    <location>
        <begin position="202"/>
        <end position="214"/>
    </location>
</feature>
<evidence type="ECO:0000256" key="5">
    <source>
        <dbReference type="ARBA" id="ARBA00038007"/>
    </source>
</evidence>
<feature type="compositionally biased region" description="Basic and acidic residues" evidence="8">
    <location>
        <begin position="148"/>
        <end position="157"/>
    </location>
</feature>
<proteinExistence type="inferred from homology"/>
<dbReference type="Proteomes" id="UP001586593">
    <property type="component" value="Unassembled WGS sequence"/>
</dbReference>
<accession>A0ABR3XNZ9</accession>
<dbReference type="PANTHER" id="PTHR23149">
    <property type="entry name" value="G PATCH DOMAIN CONTAINING PROTEIN"/>
    <property type="match status" value="1"/>
</dbReference>
<evidence type="ECO:0000256" key="8">
    <source>
        <dbReference type="SAM" id="MobiDB-lite"/>
    </source>
</evidence>
<evidence type="ECO:0000256" key="6">
    <source>
        <dbReference type="ARBA" id="ARBA00041961"/>
    </source>
</evidence>
<evidence type="ECO:0000256" key="1">
    <source>
        <dbReference type="ARBA" id="ARBA00004604"/>
    </source>
</evidence>
<sequence>MGLAAARKRRKVGLDPNNNLWARNTDTFGQKILRAHGWEPGQFLGAKDAAHAQWHTAASASHIRVVMKEDTLGLGAKRNNGDQCTGLDDFQDLLGRLNGKAEDVIETERKAREDVKLSLYVQRKYGAMRFVKGGWLVGDQVQEDDLPVDAKEPKESQEESQQPAEKAAKDTREKDTKKRRLEKDEGSNKDSDGGRKKSKKRKIEESGEPETDKEKRRREKKEKKRKKKDTAAAEEGDDSTMSAPHAETTPKIGDKKKKRKGKAASGDESSDTEKDSSKKDRRRKKAKEAAEQDRDVRGRQAQLSSSEVDSVTPAASATNSQEVSRASTPAGSGYSTPLRHLSRKRFIEQKRMAFMDPTALKQIFMIKSES</sequence>
<keyword evidence="4" id="KW-0539">Nucleus</keyword>
<comment type="subcellular location">
    <subcellularLocation>
        <location evidence="1">Nucleus</location>
        <location evidence="1">Nucleolus</location>
    </subcellularLocation>
</comment>
<comment type="function">
    <text evidence="7">Involved in rRNA-processing at A0, A1 and A2 sites and negatively regulates telomerase.</text>
</comment>
<feature type="compositionally biased region" description="Polar residues" evidence="8">
    <location>
        <begin position="301"/>
        <end position="335"/>
    </location>
</feature>
<keyword evidence="3" id="KW-0698">rRNA processing</keyword>
<evidence type="ECO:0000256" key="4">
    <source>
        <dbReference type="ARBA" id="ARBA00023242"/>
    </source>
</evidence>
<name>A0ABR3XNZ9_9PEZI</name>
<reference evidence="10 11" key="1">
    <citation type="journal article" date="2024" name="Commun. Biol.">
        <title>Comparative genomic analysis of thermophilic fungi reveals convergent evolutionary adaptations and gene losses.</title>
        <authorList>
            <person name="Steindorff A.S."/>
            <person name="Aguilar-Pontes M.V."/>
            <person name="Robinson A.J."/>
            <person name="Andreopoulos B."/>
            <person name="LaButti K."/>
            <person name="Kuo A."/>
            <person name="Mondo S."/>
            <person name="Riley R."/>
            <person name="Otillar R."/>
            <person name="Haridas S."/>
            <person name="Lipzen A."/>
            <person name="Grimwood J."/>
            <person name="Schmutz J."/>
            <person name="Clum A."/>
            <person name="Reid I.D."/>
            <person name="Moisan M.C."/>
            <person name="Butler G."/>
            <person name="Nguyen T.T.M."/>
            <person name="Dewar K."/>
            <person name="Conant G."/>
            <person name="Drula E."/>
            <person name="Henrissat B."/>
            <person name="Hansel C."/>
            <person name="Singer S."/>
            <person name="Hutchinson M.I."/>
            <person name="de Vries R.P."/>
            <person name="Natvig D.O."/>
            <person name="Powell A.J."/>
            <person name="Tsang A."/>
            <person name="Grigoriev I.V."/>
        </authorList>
    </citation>
    <scope>NUCLEOTIDE SEQUENCE [LARGE SCALE GENOMIC DNA]</scope>
    <source>
        <strain evidence="10 11">ATCC 24622</strain>
    </source>
</reference>
<evidence type="ECO:0000313" key="11">
    <source>
        <dbReference type="Proteomes" id="UP001586593"/>
    </source>
</evidence>
<dbReference type="InterPro" id="IPR000467">
    <property type="entry name" value="G_patch_dom"/>
</dbReference>
<evidence type="ECO:0000256" key="7">
    <source>
        <dbReference type="ARBA" id="ARBA00043878"/>
    </source>
</evidence>
<protein>
    <recommendedName>
        <fullName evidence="6">PinX1-related protein 1</fullName>
    </recommendedName>
</protein>
<evidence type="ECO:0000313" key="10">
    <source>
        <dbReference type="EMBL" id="KAL1877348.1"/>
    </source>
</evidence>
<organism evidence="10 11">
    <name type="scientific">Phialemonium thermophilum</name>
    <dbReference type="NCBI Taxonomy" id="223376"/>
    <lineage>
        <taxon>Eukaryota</taxon>
        <taxon>Fungi</taxon>
        <taxon>Dikarya</taxon>
        <taxon>Ascomycota</taxon>
        <taxon>Pezizomycotina</taxon>
        <taxon>Sordariomycetes</taxon>
        <taxon>Sordariomycetidae</taxon>
        <taxon>Cephalothecales</taxon>
        <taxon>Cephalothecaceae</taxon>
        <taxon>Phialemonium</taxon>
    </lineage>
</organism>
<dbReference type="EMBL" id="JAZHXJ010000066">
    <property type="protein sequence ID" value="KAL1877348.1"/>
    <property type="molecule type" value="Genomic_DNA"/>
</dbReference>
<dbReference type="InterPro" id="IPR050656">
    <property type="entry name" value="PINX1"/>
</dbReference>
<feature type="compositionally biased region" description="Basic and acidic residues" evidence="8">
    <location>
        <begin position="287"/>
        <end position="298"/>
    </location>
</feature>
<gene>
    <name evidence="10" type="ORF">VTK73DRAFT_8721</name>
</gene>
<feature type="compositionally biased region" description="Basic and acidic residues" evidence="8">
    <location>
        <begin position="166"/>
        <end position="195"/>
    </location>
</feature>
<dbReference type="SMART" id="SM00443">
    <property type="entry name" value="G_patch"/>
    <property type="match status" value="1"/>
</dbReference>
<dbReference type="PROSITE" id="PS50174">
    <property type="entry name" value="G_PATCH"/>
    <property type="match status" value="1"/>
</dbReference>
<feature type="domain" description="G-patch" evidence="9">
    <location>
        <begin position="25"/>
        <end position="79"/>
    </location>
</feature>
<keyword evidence="11" id="KW-1185">Reference proteome</keyword>
<keyword evidence="2" id="KW-0690">Ribosome biogenesis</keyword>
<comment type="caution">
    <text evidence="10">The sequence shown here is derived from an EMBL/GenBank/DDBJ whole genome shotgun (WGS) entry which is preliminary data.</text>
</comment>
<dbReference type="PANTHER" id="PTHR23149:SF31">
    <property type="entry name" value="PROTEIN PXR1"/>
    <property type="match status" value="1"/>
</dbReference>
<feature type="compositionally biased region" description="Basic residues" evidence="8">
    <location>
        <begin position="215"/>
        <end position="228"/>
    </location>
</feature>
<evidence type="ECO:0000256" key="3">
    <source>
        <dbReference type="ARBA" id="ARBA00022552"/>
    </source>
</evidence>